<dbReference type="GO" id="GO:0005524">
    <property type="term" value="F:ATP binding"/>
    <property type="evidence" value="ECO:0007669"/>
    <property type="project" value="UniProtKB-KW"/>
</dbReference>
<reference evidence="5" key="1">
    <citation type="submission" date="2021-05" db="EMBL/GenBank/DDBJ databases">
        <title>Molecular characterization for Shewanella algae harboring chromosomal blaOXA-55-like strains isolated from clinical and environment sample.</title>
        <authorList>
            <person name="Ohama Y."/>
            <person name="Aoki K."/>
            <person name="Harada S."/>
            <person name="Moriya K."/>
            <person name="Ishii Y."/>
            <person name="Tateda K."/>
        </authorList>
    </citation>
    <scope>NUCLEOTIDE SEQUENCE</scope>
    <source>
        <strain evidence="5">TUM17379</strain>
    </source>
</reference>
<dbReference type="SUPFAM" id="SSF52540">
    <property type="entry name" value="P-loop containing nucleoside triphosphate hydrolases"/>
    <property type="match status" value="1"/>
</dbReference>
<name>A0AAD1KAY6_9GAMM</name>
<organism evidence="5 6">
    <name type="scientific">Shewanella algae</name>
    <dbReference type="NCBI Taxonomy" id="38313"/>
    <lineage>
        <taxon>Bacteria</taxon>
        <taxon>Pseudomonadati</taxon>
        <taxon>Pseudomonadota</taxon>
        <taxon>Gammaproteobacteria</taxon>
        <taxon>Alteromonadales</taxon>
        <taxon>Shewanellaceae</taxon>
        <taxon>Shewanella</taxon>
    </lineage>
</organism>
<keyword evidence="3" id="KW-0067">ATP-binding</keyword>
<sequence length="235" mass="25755">MSLNSLQTKPAQSGSALELESAPLPSASLSPLLSLSDGLAYRGSKVIELPEIAINRAEILGIWGDSGCGKSTMAAILTGLMPLAAGKLECCRQLRQVRGRPSPIQWVIQQPEQAFNPRLTLAQSLNESWQGRDYVHLLPMLGVAESELRRWLASRSGGLSGGELQRLNILRALVPETRLLICDEITAQLDMVSQQRLWQQLLQIAHDRQLTLLVISHDKPLLGAVCDRVQPFKPA</sequence>
<evidence type="ECO:0000259" key="4">
    <source>
        <dbReference type="PROSITE" id="PS50893"/>
    </source>
</evidence>
<evidence type="ECO:0000256" key="3">
    <source>
        <dbReference type="ARBA" id="ARBA00022840"/>
    </source>
</evidence>
<dbReference type="InterPro" id="IPR003439">
    <property type="entry name" value="ABC_transporter-like_ATP-bd"/>
</dbReference>
<dbReference type="InterPro" id="IPR017871">
    <property type="entry name" value="ABC_transporter-like_CS"/>
</dbReference>
<dbReference type="PANTHER" id="PTHR43776:SF5">
    <property type="entry name" value="ATPASE COMPONENT OF ABC-TYPE TRANSPORT SYSTEM"/>
    <property type="match status" value="1"/>
</dbReference>
<dbReference type="InterPro" id="IPR003593">
    <property type="entry name" value="AAA+_ATPase"/>
</dbReference>
<dbReference type="GO" id="GO:0055085">
    <property type="term" value="P:transmembrane transport"/>
    <property type="evidence" value="ECO:0007669"/>
    <property type="project" value="UniProtKB-ARBA"/>
</dbReference>
<evidence type="ECO:0000256" key="1">
    <source>
        <dbReference type="ARBA" id="ARBA00022448"/>
    </source>
</evidence>
<keyword evidence="1" id="KW-0813">Transport</keyword>
<proteinExistence type="predicted"/>
<dbReference type="PROSITE" id="PS00211">
    <property type="entry name" value="ABC_TRANSPORTER_1"/>
    <property type="match status" value="1"/>
</dbReference>
<dbReference type="InterPro" id="IPR050319">
    <property type="entry name" value="ABC_transp_ATP-bind"/>
</dbReference>
<dbReference type="Proteomes" id="UP000825078">
    <property type="component" value="Chromosome"/>
</dbReference>
<evidence type="ECO:0000256" key="2">
    <source>
        <dbReference type="ARBA" id="ARBA00022741"/>
    </source>
</evidence>
<dbReference type="SMART" id="SM00382">
    <property type="entry name" value="AAA"/>
    <property type="match status" value="1"/>
</dbReference>
<evidence type="ECO:0000313" key="6">
    <source>
        <dbReference type="Proteomes" id="UP000825078"/>
    </source>
</evidence>
<dbReference type="RefSeq" id="WP_243888101.1">
    <property type="nucleotide sequence ID" value="NZ_AP024613.1"/>
</dbReference>
<protein>
    <submittedName>
        <fullName evidence="5">Peptide ABC transporter</fullName>
    </submittedName>
</protein>
<dbReference type="PANTHER" id="PTHR43776">
    <property type="entry name" value="TRANSPORT ATP-BINDING PROTEIN"/>
    <property type="match status" value="1"/>
</dbReference>
<dbReference type="EMBL" id="AP024613">
    <property type="protein sequence ID" value="BCV45221.1"/>
    <property type="molecule type" value="Genomic_DNA"/>
</dbReference>
<dbReference type="Gene3D" id="3.40.50.300">
    <property type="entry name" value="P-loop containing nucleotide triphosphate hydrolases"/>
    <property type="match status" value="1"/>
</dbReference>
<dbReference type="Pfam" id="PF00005">
    <property type="entry name" value="ABC_tran"/>
    <property type="match status" value="1"/>
</dbReference>
<gene>
    <name evidence="5" type="ORF">TUM17379_22390</name>
</gene>
<keyword evidence="2" id="KW-0547">Nucleotide-binding</keyword>
<accession>A0AAD1KAY6</accession>
<dbReference type="InterPro" id="IPR027417">
    <property type="entry name" value="P-loop_NTPase"/>
</dbReference>
<evidence type="ECO:0000313" key="5">
    <source>
        <dbReference type="EMBL" id="BCV45221.1"/>
    </source>
</evidence>
<dbReference type="GO" id="GO:0016887">
    <property type="term" value="F:ATP hydrolysis activity"/>
    <property type="evidence" value="ECO:0007669"/>
    <property type="project" value="InterPro"/>
</dbReference>
<dbReference type="PROSITE" id="PS50893">
    <property type="entry name" value="ABC_TRANSPORTER_2"/>
    <property type="match status" value="1"/>
</dbReference>
<dbReference type="AlphaFoldDB" id="A0AAD1KAY6"/>
<feature type="domain" description="ABC transporter" evidence="4">
    <location>
        <begin position="24"/>
        <end position="233"/>
    </location>
</feature>